<reference evidence="6" key="1">
    <citation type="submission" date="2011-08" db="EMBL/GenBank/DDBJ databases">
        <title>The complete genome of Muricauda ruestringensis DSM 13258.</title>
        <authorList>
            <person name="Lucas S."/>
            <person name="Han J."/>
            <person name="Lapidus A."/>
            <person name="Bruce D."/>
            <person name="Goodwin L."/>
            <person name="Pitluck S."/>
            <person name="Peters L."/>
            <person name="Kyrpides N."/>
            <person name="Mavromatis K."/>
            <person name="Ivanova N."/>
            <person name="Ovchinnikova G."/>
            <person name="Teshima H."/>
            <person name="Detter J.C."/>
            <person name="Tapia R."/>
            <person name="Han C."/>
            <person name="Land M."/>
            <person name="Hauser L."/>
            <person name="Markowitz V."/>
            <person name="Cheng J.-F."/>
            <person name="Hugenholtz P."/>
            <person name="Woyke T."/>
            <person name="Wu D."/>
            <person name="Spring S."/>
            <person name="Schroeder M."/>
            <person name="Brambilla E."/>
            <person name="Klenk H.-P."/>
            <person name="Eisen J.A."/>
        </authorList>
    </citation>
    <scope>NUCLEOTIDE SEQUENCE [LARGE SCALE GENOMIC DNA]</scope>
    <source>
        <strain evidence="6">DSM 13258 / LMG 19739 / B1</strain>
    </source>
</reference>
<evidence type="ECO:0000256" key="3">
    <source>
        <dbReference type="ARBA" id="ARBA00023163"/>
    </source>
</evidence>
<keyword evidence="3" id="KW-0804">Transcription</keyword>
<dbReference type="InterPro" id="IPR009057">
    <property type="entry name" value="Homeodomain-like_sf"/>
</dbReference>
<gene>
    <name evidence="5" type="ordered locus">Murru_2748</name>
</gene>
<organism evidence="5 6">
    <name type="scientific">Allomuricauda ruestringensis (strain DSM 13258 / CIP 107369 / LMG 19739 / B1)</name>
    <name type="common">Muricauda ruestringensis</name>
    <dbReference type="NCBI Taxonomy" id="886377"/>
    <lineage>
        <taxon>Bacteria</taxon>
        <taxon>Pseudomonadati</taxon>
        <taxon>Bacteroidota</taxon>
        <taxon>Flavobacteriia</taxon>
        <taxon>Flavobacteriales</taxon>
        <taxon>Flavobacteriaceae</taxon>
        <taxon>Flagellimonas</taxon>
    </lineage>
</organism>
<evidence type="ECO:0000259" key="4">
    <source>
        <dbReference type="PROSITE" id="PS01124"/>
    </source>
</evidence>
<dbReference type="RefSeq" id="WP_014034055.1">
    <property type="nucleotide sequence ID" value="NC_015945.1"/>
</dbReference>
<dbReference type="AlphaFoldDB" id="G2PIM9"/>
<dbReference type="PROSITE" id="PS01124">
    <property type="entry name" value="HTH_ARAC_FAMILY_2"/>
    <property type="match status" value="1"/>
</dbReference>
<dbReference type="GO" id="GO:0043565">
    <property type="term" value="F:sequence-specific DNA binding"/>
    <property type="evidence" value="ECO:0007669"/>
    <property type="project" value="InterPro"/>
</dbReference>
<protein>
    <submittedName>
        <fullName evidence="5">Transcriptional regulator, AraC family</fullName>
    </submittedName>
</protein>
<dbReference type="Pfam" id="PF12833">
    <property type="entry name" value="HTH_18"/>
    <property type="match status" value="1"/>
</dbReference>
<proteinExistence type="predicted"/>
<dbReference type="Gene3D" id="1.10.10.60">
    <property type="entry name" value="Homeodomain-like"/>
    <property type="match status" value="1"/>
</dbReference>
<keyword evidence="2" id="KW-0238">DNA-binding</keyword>
<dbReference type="PANTHER" id="PTHR43280:SF2">
    <property type="entry name" value="HTH-TYPE TRANSCRIPTIONAL REGULATOR EXSA"/>
    <property type="match status" value="1"/>
</dbReference>
<dbReference type="OrthoDB" id="511992at2"/>
<dbReference type="eggNOG" id="COG2207">
    <property type="taxonomic scope" value="Bacteria"/>
</dbReference>
<dbReference type="InterPro" id="IPR018060">
    <property type="entry name" value="HTH_AraC"/>
</dbReference>
<dbReference type="SMART" id="SM00342">
    <property type="entry name" value="HTH_ARAC"/>
    <property type="match status" value="1"/>
</dbReference>
<evidence type="ECO:0000313" key="5">
    <source>
        <dbReference type="EMBL" id="AEM71774.1"/>
    </source>
</evidence>
<feature type="domain" description="HTH araC/xylS-type" evidence="4">
    <location>
        <begin position="162"/>
        <end position="259"/>
    </location>
</feature>
<dbReference type="Proteomes" id="UP000008908">
    <property type="component" value="Chromosome"/>
</dbReference>
<dbReference type="InterPro" id="IPR046532">
    <property type="entry name" value="DUF6597"/>
</dbReference>
<dbReference type="STRING" id="886377.Murru_2748"/>
<dbReference type="Pfam" id="PF20240">
    <property type="entry name" value="DUF6597"/>
    <property type="match status" value="1"/>
</dbReference>
<keyword evidence="6" id="KW-1185">Reference proteome</keyword>
<accession>G2PIM9</accession>
<name>G2PIM9_ALLRU</name>
<dbReference type="GO" id="GO:0003700">
    <property type="term" value="F:DNA-binding transcription factor activity"/>
    <property type="evidence" value="ECO:0007669"/>
    <property type="project" value="InterPro"/>
</dbReference>
<dbReference type="KEGG" id="mrs:Murru_2748"/>
<evidence type="ECO:0000256" key="1">
    <source>
        <dbReference type="ARBA" id="ARBA00023015"/>
    </source>
</evidence>
<dbReference type="EMBL" id="CP002999">
    <property type="protein sequence ID" value="AEM71774.1"/>
    <property type="molecule type" value="Genomic_DNA"/>
</dbReference>
<evidence type="ECO:0000313" key="6">
    <source>
        <dbReference type="Proteomes" id="UP000008908"/>
    </source>
</evidence>
<evidence type="ECO:0000256" key="2">
    <source>
        <dbReference type="ARBA" id="ARBA00023125"/>
    </source>
</evidence>
<dbReference type="PANTHER" id="PTHR43280">
    <property type="entry name" value="ARAC-FAMILY TRANSCRIPTIONAL REGULATOR"/>
    <property type="match status" value="1"/>
</dbReference>
<reference evidence="5 6" key="2">
    <citation type="journal article" date="2012" name="Stand. Genomic Sci.">
        <title>Complete genome sequence of the facultatively anaerobic, appendaged bacterium Muricauda ruestringensis type strain (B1(T)).</title>
        <authorList>
            <person name="Huntemann M."/>
            <person name="Teshima H."/>
            <person name="Lapidus A."/>
            <person name="Nolan M."/>
            <person name="Lucas S."/>
            <person name="Hammon N."/>
            <person name="Deshpande S."/>
            <person name="Cheng J.F."/>
            <person name="Tapia R."/>
            <person name="Goodwin L.A."/>
            <person name="Pitluck S."/>
            <person name="Liolios K."/>
            <person name="Pagani I."/>
            <person name="Ivanova N."/>
            <person name="Mavromatis K."/>
            <person name="Mikhailova N."/>
            <person name="Pati A."/>
            <person name="Chen A."/>
            <person name="Palaniappan K."/>
            <person name="Land M."/>
            <person name="Hauser L."/>
            <person name="Pan C."/>
            <person name="Brambilla E.M."/>
            <person name="Rohde M."/>
            <person name="Spring S."/>
            <person name="Goker M."/>
            <person name="Detter J.C."/>
            <person name="Bristow J."/>
            <person name="Eisen J.A."/>
            <person name="Markowitz V."/>
            <person name="Hugenholtz P."/>
            <person name="Kyrpides N.C."/>
            <person name="Klenk H.P."/>
            <person name="Woyke T."/>
        </authorList>
    </citation>
    <scope>NUCLEOTIDE SEQUENCE [LARGE SCALE GENOMIC DNA]</scope>
    <source>
        <strain evidence="6">DSM 13258 / LMG 19739 / B1</strain>
    </source>
</reference>
<keyword evidence="1" id="KW-0805">Transcription regulation</keyword>
<sequence length="283" mass="33070">MFRKFEPHPMLKDFILFYFELDWEKVASDDVINYLSIPTGCSFMGFQKKGRMKVKIDDFVYDTETYYVNAQTTIPYQMSSPDTHLNVLVACLKPTALYHLFQTDISKIVNTGANPKHLFNDELDHFSIAFDKENTIERRIDLLNGIFKKQLQIAKPAFNFIDTAIDFIMKKEGKLSVDDLILTLNVSKRYFQRKFKEMVGISPLLYIKIIRYNFIFSSFKEKDAHYNSSSALLYFYDSAHYSKSFKKYLGMPPSEFDTTQYPFVQLTTIEKAVWTNAFQALST</sequence>
<dbReference type="HOGENOM" id="CLU_066193_1_1_10"/>
<dbReference type="SUPFAM" id="SSF46689">
    <property type="entry name" value="Homeodomain-like"/>
    <property type="match status" value="1"/>
</dbReference>